<sequence length="248" mass="26322">MSGLRTFFSRYWGVLGILLLWQAWVSISGLNAIVLPSPFSVASDLVANPAIYAGNAGKTFLVAVLGLAFGLLTGVLLSLAAWASRLLNGLLTPLGLIFSSIPVVALIPILARLLGYDMRTEVAIVAIAAFFPTFVFVGAGLKSLPPGSDDLFKVLGASPWQRFLRLVMPAAVPNMMVALRLTAPEAVLAAILAELLMGTSGLGFMFREAAGRLAMERAFGTSIIATITAVIVFGLVMSAERRIDALWR</sequence>
<evidence type="ECO:0000259" key="8">
    <source>
        <dbReference type="PROSITE" id="PS50928"/>
    </source>
</evidence>
<evidence type="ECO:0000256" key="2">
    <source>
        <dbReference type="ARBA" id="ARBA00022448"/>
    </source>
</evidence>
<dbReference type="Pfam" id="PF00528">
    <property type="entry name" value="BPD_transp_1"/>
    <property type="match status" value="1"/>
</dbReference>
<comment type="subcellular location">
    <subcellularLocation>
        <location evidence="1 7">Cell membrane</location>
        <topology evidence="1 7">Multi-pass membrane protein</topology>
    </subcellularLocation>
</comment>
<feature type="domain" description="ABC transmembrane type-1" evidence="8">
    <location>
        <begin position="56"/>
        <end position="236"/>
    </location>
</feature>
<keyword evidence="5 7" id="KW-1133">Transmembrane helix</keyword>
<comment type="similarity">
    <text evidence="7">Belongs to the binding-protein-dependent transport system permease family.</text>
</comment>
<dbReference type="AlphaFoldDB" id="A0AAJ5VYK0"/>
<gene>
    <name evidence="9" type="ORF">P0Y65_10000</name>
</gene>
<dbReference type="GO" id="GO:0005886">
    <property type="term" value="C:plasma membrane"/>
    <property type="evidence" value="ECO:0007669"/>
    <property type="project" value="UniProtKB-SubCell"/>
</dbReference>
<dbReference type="CDD" id="cd06261">
    <property type="entry name" value="TM_PBP2"/>
    <property type="match status" value="1"/>
</dbReference>
<feature type="transmembrane region" description="Helical" evidence="7">
    <location>
        <begin position="218"/>
        <end position="239"/>
    </location>
</feature>
<dbReference type="Proteomes" id="UP001217476">
    <property type="component" value="Chromosome"/>
</dbReference>
<keyword evidence="2 7" id="KW-0813">Transport</keyword>
<evidence type="ECO:0000313" key="9">
    <source>
        <dbReference type="EMBL" id="WEK06550.1"/>
    </source>
</evidence>
<evidence type="ECO:0000313" key="10">
    <source>
        <dbReference type="Proteomes" id="UP001217476"/>
    </source>
</evidence>
<feature type="transmembrane region" description="Helical" evidence="7">
    <location>
        <begin position="12"/>
        <end position="39"/>
    </location>
</feature>
<feature type="transmembrane region" description="Helical" evidence="7">
    <location>
        <begin position="122"/>
        <end position="141"/>
    </location>
</feature>
<feature type="transmembrane region" description="Helical" evidence="7">
    <location>
        <begin position="59"/>
        <end position="83"/>
    </location>
</feature>
<feature type="transmembrane region" description="Helical" evidence="7">
    <location>
        <begin position="187"/>
        <end position="206"/>
    </location>
</feature>
<dbReference type="PANTHER" id="PTHR30151:SF0">
    <property type="entry name" value="ABC TRANSPORTER PERMEASE PROTEIN MJ0413-RELATED"/>
    <property type="match status" value="1"/>
</dbReference>
<dbReference type="InterPro" id="IPR035906">
    <property type="entry name" value="MetI-like_sf"/>
</dbReference>
<accession>A0AAJ5VYK0</accession>
<reference evidence="9" key="1">
    <citation type="submission" date="2023-03" db="EMBL/GenBank/DDBJ databases">
        <title>Andean soil-derived lignocellulolytic bacterial consortium as a source of novel taxa and putative plastic-active enzymes.</title>
        <authorList>
            <person name="Diaz-Garcia L."/>
            <person name="Chuvochina M."/>
            <person name="Feuerriegel G."/>
            <person name="Bunk B."/>
            <person name="Sproer C."/>
            <person name="Streit W.R."/>
            <person name="Rodriguez L.M."/>
            <person name="Overmann J."/>
            <person name="Jimenez D.J."/>
        </authorList>
    </citation>
    <scope>NUCLEOTIDE SEQUENCE</scope>
    <source>
        <strain evidence="9">MAG 4196</strain>
    </source>
</reference>
<evidence type="ECO:0000256" key="1">
    <source>
        <dbReference type="ARBA" id="ARBA00004651"/>
    </source>
</evidence>
<dbReference type="SUPFAM" id="SSF161098">
    <property type="entry name" value="MetI-like"/>
    <property type="match status" value="1"/>
</dbReference>
<dbReference type="PANTHER" id="PTHR30151">
    <property type="entry name" value="ALKANE SULFONATE ABC TRANSPORTER-RELATED, MEMBRANE SUBUNIT"/>
    <property type="match status" value="1"/>
</dbReference>
<evidence type="ECO:0000256" key="6">
    <source>
        <dbReference type="ARBA" id="ARBA00023136"/>
    </source>
</evidence>
<dbReference type="EMBL" id="CP119312">
    <property type="protein sequence ID" value="WEK06550.1"/>
    <property type="molecule type" value="Genomic_DNA"/>
</dbReference>
<dbReference type="InterPro" id="IPR000515">
    <property type="entry name" value="MetI-like"/>
</dbReference>
<evidence type="ECO:0000256" key="4">
    <source>
        <dbReference type="ARBA" id="ARBA00022692"/>
    </source>
</evidence>
<proteinExistence type="inferred from homology"/>
<evidence type="ECO:0000256" key="5">
    <source>
        <dbReference type="ARBA" id="ARBA00022989"/>
    </source>
</evidence>
<organism evidence="9 10">
    <name type="scientific">Candidatus Devosia phytovorans</name>
    <dbReference type="NCBI Taxonomy" id="3121372"/>
    <lineage>
        <taxon>Bacteria</taxon>
        <taxon>Pseudomonadati</taxon>
        <taxon>Pseudomonadota</taxon>
        <taxon>Alphaproteobacteria</taxon>
        <taxon>Hyphomicrobiales</taxon>
        <taxon>Devosiaceae</taxon>
        <taxon>Devosia</taxon>
    </lineage>
</organism>
<feature type="transmembrane region" description="Helical" evidence="7">
    <location>
        <begin position="90"/>
        <end position="110"/>
    </location>
</feature>
<keyword evidence="4 7" id="KW-0812">Transmembrane</keyword>
<evidence type="ECO:0000256" key="7">
    <source>
        <dbReference type="RuleBase" id="RU363032"/>
    </source>
</evidence>
<protein>
    <submittedName>
        <fullName evidence="9">ABC transporter permease subunit</fullName>
    </submittedName>
</protein>
<dbReference type="Gene3D" id="1.10.3720.10">
    <property type="entry name" value="MetI-like"/>
    <property type="match status" value="1"/>
</dbReference>
<keyword evidence="6 7" id="KW-0472">Membrane</keyword>
<dbReference type="PROSITE" id="PS50928">
    <property type="entry name" value="ABC_TM1"/>
    <property type="match status" value="1"/>
</dbReference>
<name>A0AAJ5VYK0_9HYPH</name>
<dbReference type="GO" id="GO:0055085">
    <property type="term" value="P:transmembrane transport"/>
    <property type="evidence" value="ECO:0007669"/>
    <property type="project" value="InterPro"/>
</dbReference>
<evidence type="ECO:0000256" key="3">
    <source>
        <dbReference type="ARBA" id="ARBA00022475"/>
    </source>
</evidence>
<keyword evidence="3" id="KW-1003">Cell membrane</keyword>